<dbReference type="Proteomes" id="UP000664203">
    <property type="component" value="Unassembled WGS sequence"/>
</dbReference>
<reference evidence="2" key="1">
    <citation type="submission" date="2021-03" db="EMBL/GenBank/DDBJ databases">
        <authorList>
            <person name="Tagirdzhanova G."/>
        </authorList>
    </citation>
    <scope>NUCLEOTIDE SEQUENCE</scope>
</reference>
<organism evidence="2 3">
    <name type="scientific">Alectoria fallacina</name>
    <dbReference type="NCBI Taxonomy" id="1903189"/>
    <lineage>
        <taxon>Eukaryota</taxon>
        <taxon>Fungi</taxon>
        <taxon>Dikarya</taxon>
        <taxon>Ascomycota</taxon>
        <taxon>Pezizomycotina</taxon>
        <taxon>Lecanoromycetes</taxon>
        <taxon>OSLEUM clade</taxon>
        <taxon>Lecanoromycetidae</taxon>
        <taxon>Lecanorales</taxon>
        <taxon>Lecanorineae</taxon>
        <taxon>Parmeliaceae</taxon>
        <taxon>Alectoria</taxon>
    </lineage>
</organism>
<accession>A0A8H3G4K4</accession>
<evidence type="ECO:0000256" key="1">
    <source>
        <dbReference type="SAM" id="MobiDB-lite"/>
    </source>
</evidence>
<keyword evidence="3" id="KW-1185">Reference proteome</keyword>
<comment type="caution">
    <text evidence="2">The sequence shown here is derived from an EMBL/GenBank/DDBJ whole genome shotgun (WGS) entry which is preliminary data.</text>
</comment>
<dbReference type="EMBL" id="CAJPDR010000429">
    <property type="protein sequence ID" value="CAF9936061.1"/>
    <property type="molecule type" value="Genomic_DNA"/>
</dbReference>
<dbReference type="AlphaFoldDB" id="A0A8H3G4K4"/>
<proteinExistence type="predicted"/>
<sequence length="302" mass="34201">MAPKKGKKKGAGPTKTRRTITRSTKMETKLNLLGELEMRFAGVAKALRPALAELAGRTAQQLDHPTYHKDGRRKAQYDALIAELGKVRDSNIALRVAYHETHRELKAESVQHETLQEMIAIENRYREKVDEICGSSLAHLRLSYMTQVVQMADGPGANLENLGQGSNKRVDRIPDPKGNNMLRYKDTSGSKNQHFYRSTNAIWIDWRNKMHANSEMASQGRILPRPYDCIQAEMIESSARGHRMRLHREENDKRPDCTWIVGKGKLPYFEAGEGNGNGLREGLGGGDMELWYFTTAPLSRFH</sequence>
<gene>
    <name evidence="2" type="ORF">ALECFALPRED_006675</name>
</gene>
<dbReference type="OrthoDB" id="4188028at2759"/>
<evidence type="ECO:0000313" key="3">
    <source>
        <dbReference type="Proteomes" id="UP000664203"/>
    </source>
</evidence>
<evidence type="ECO:0000313" key="2">
    <source>
        <dbReference type="EMBL" id="CAF9936061.1"/>
    </source>
</evidence>
<name>A0A8H3G4K4_9LECA</name>
<feature type="region of interest" description="Disordered" evidence="1">
    <location>
        <begin position="157"/>
        <end position="188"/>
    </location>
</feature>
<feature type="compositionally biased region" description="Basic residues" evidence="1">
    <location>
        <begin position="1"/>
        <end position="20"/>
    </location>
</feature>
<protein>
    <submittedName>
        <fullName evidence="2">Uncharacterized protein</fullName>
    </submittedName>
</protein>
<feature type="region of interest" description="Disordered" evidence="1">
    <location>
        <begin position="1"/>
        <end position="21"/>
    </location>
</feature>